<dbReference type="InterPro" id="IPR008918">
    <property type="entry name" value="HhH2"/>
</dbReference>
<reference evidence="5" key="1">
    <citation type="submission" date="2018-06" db="EMBL/GenBank/DDBJ databases">
        <authorList>
            <person name="Zhirakovskaya E."/>
        </authorList>
    </citation>
    <scope>NUCLEOTIDE SEQUENCE</scope>
</reference>
<dbReference type="Gene3D" id="3.40.50.1010">
    <property type="entry name" value="5'-nuclease"/>
    <property type="match status" value="1"/>
</dbReference>
<keyword evidence="2" id="KW-0378">Hydrolase</keyword>
<dbReference type="SUPFAM" id="SSF88723">
    <property type="entry name" value="PIN domain-like"/>
    <property type="match status" value="1"/>
</dbReference>
<proteinExistence type="predicted"/>
<evidence type="ECO:0000313" key="5">
    <source>
        <dbReference type="EMBL" id="VAW63882.1"/>
    </source>
</evidence>
<dbReference type="PANTHER" id="PTHR42646">
    <property type="entry name" value="FLAP ENDONUCLEASE XNI"/>
    <property type="match status" value="1"/>
</dbReference>
<dbReference type="GO" id="GO:0017108">
    <property type="term" value="F:5'-flap endonuclease activity"/>
    <property type="evidence" value="ECO:0007669"/>
    <property type="project" value="InterPro"/>
</dbReference>
<dbReference type="SUPFAM" id="SSF47807">
    <property type="entry name" value="5' to 3' exonuclease, C-terminal subdomain"/>
    <property type="match status" value="1"/>
</dbReference>
<organism evidence="5">
    <name type="scientific">hydrothermal vent metagenome</name>
    <dbReference type="NCBI Taxonomy" id="652676"/>
    <lineage>
        <taxon>unclassified sequences</taxon>
        <taxon>metagenomes</taxon>
        <taxon>ecological metagenomes</taxon>
    </lineage>
</organism>
<dbReference type="InterPro" id="IPR038969">
    <property type="entry name" value="FEN"/>
</dbReference>
<gene>
    <name evidence="5" type="ORF">MNBD_GAMMA10-671</name>
</gene>
<name>A0A3B0XKV2_9ZZZZ</name>
<dbReference type="EC" id="2.7.7.7" evidence="5"/>
<dbReference type="CDD" id="cd09898">
    <property type="entry name" value="H3TH_53EXO"/>
    <property type="match status" value="1"/>
</dbReference>
<dbReference type="SMART" id="SM00279">
    <property type="entry name" value="HhH2"/>
    <property type="match status" value="1"/>
</dbReference>
<dbReference type="InterPro" id="IPR002421">
    <property type="entry name" value="5-3_exonuclease"/>
</dbReference>
<dbReference type="Pfam" id="PF01367">
    <property type="entry name" value="5_3_exonuc"/>
    <property type="match status" value="1"/>
</dbReference>
<dbReference type="GO" id="GO:0008409">
    <property type="term" value="F:5'-3' exonuclease activity"/>
    <property type="evidence" value="ECO:0007669"/>
    <property type="project" value="InterPro"/>
</dbReference>
<dbReference type="Pfam" id="PF02739">
    <property type="entry name" value="5_3_exonuc_N"/>
    <property type="match status" value="1"/>
</dbReference>
<sequence length="307" mass="34997">MSNPRAYLIDSSIYVFRAWHVFDDAITDIDGNPTNAVYGFSEFLYQLFEQKQPAFVACAFDAHQSDSYRREIYPEYKANRPPAPEELIAQFRYCRAFCRAMGIAEFGSNRFEADDIIGTLATRLRREGFDITLVTADKDLTQLVLGERDAWWDFARGKVLNARGVEKQFGVQPSQIADMLALTGDKVDNIPGIPGIGYKMASNLLKKYQNVDDIVENISDISKMKFRGSARIQDLLEEHQGLLPTNKRLTEIVTDAVFDDHENAILWQGIPDEDVFHALFDQLNVSDQRRRRWLQLQSPIDGADCTI</sequence>
<keyword evidence="1" id="KW-0540">Nuclease</keyword>
<dbReference type="SMART" id="SM00475">
    <property type="entry name" value="53EXOc"/>
    <property type="match status" value="1"/>
</dbReference>
<feature type="domain" description="5'-3' exonuclease" evidence="4">
    <location>
        <begin position="2"/>
        <end position="268"/>
    </location>
</feature>
<dbReference type="InterPro" id="IPR036279">
    <property type="entry name" value="5-3_exonuclease_C_sf"/>
</dbReference>
<keyword evidence="3" id="KW-0238">DNA-binding</keyword>
<accession>A0A3B0XKV2</accession>
<dbReference type="CDD" id="cd09859">
    <property type="entry name" value="PIN_53EXO"/>
    <property type="match status" value="1"/>
</dbReference>
<evidence type="ECO:0000256" key="2">
    <source>
        <dbReference type="ARBA" id="ARBA00022801"/>
    </source>
</evidence>
<dbReference type="GO" id="GO:0003677">
    <property type="term" value="F:DNA binding"/>
    <property type="evidence" value="ECO:0007669"/>
    <property type="project" value="UniProtKB-KW"/>
</dbReference>
<dbReference type="Gene3D" id="1.10.150.20">
    <property type="entry name" value="5' to 3' exonuclease, C-terminal subdomain"/>
    <property type="match status" value="1"/>
</dbReference>
<evidence type="ECO:0000256" key="1">
    <source>
        <dbReference type="ARBA" id="ARBA00022722"/>
    </source>
</evidence>
<dbReference type="GO" id="GO:0003887">
    <property type="term" value="F:DNA-directed DNA polymerase activity"/>
    <property type="evidence" value="ECO:0007669"/>
    <property type="project" value="UniProtKB-EC"/>
</dbReference>
<keyword evidence="5" id="KW-0808">Transferase</keyword>
<evidence type="ECO:0000256" key="3">
    <source>
        <dbReference type="ARBA" id="ARBA00023125"/>
    </source>
</evidence>
<dbReference type="InterPro" id="IPR020046">
    <property type="entry name" value="5-3_exonucl_a-hlix_arch_N"/>
</dbReference>
<dbReference type="GO" id="GO:0033567">
    <property type="term" value="P:DNA replication, Okazaki fragment processing"/>
    <property type="evidence" value="ECO:0007669"/>
    <property type="project" value="InterPro"/>
</dbReference>
<dbReference type="FunFam" id="1.10.150.20:FF:000003">
    <property type="entry name" value="DNA polymerase I"/>
    <property type="match status" value="1"/>
</dbReference>
<dbReference type="AlphaFoldDB" id="A0A3B0XKV2"/>
<evidence type="ECO:0000259" key="4">
    <source>
        <dbReference type="SMART" id="SM00475"/>
    </source>
</evidence>
<dbReference type="PANTHER" id="PTHR42646:SF2">
    <property type="entry name" value="5'-3' EXONUCLEASE FAMILY PROTEIN"/>
    <property type="match status" value="1"/>
</dbReference>
<dbReference type="InterPro" id="IPR029060">
    <property type="entry name" value="PIN-like_dom_sf"/>
</dbReference>
<keyword evidence="5" id="KW-0548">Nucleotidyltransferase</keyword>
<dbReference type="InterPro" id="IPR020045">
    <property type="entry name" value="DNA_polI_H3TH"/>
</dbReference>
<protein>
    <submittedName>
        <fullName evidence="5">DNA polymerase I</fullName>
        <ecNumber evidence="5">2.7.7.7</ecNumber>
    </submittedName>
</protein>
<dbReference type="EMBL" id="UOFJ01000122">
    <property type="protein sequence ID" value="VAW63882.1"/>
    <property type="molecule type" value="Genomic_DNA"/>
</dbReference>